<evidence type="ECO:0000256" key="1">
    <source>
        <dbReference type="SAM" id="Phobius"/>
    </source>
</evidence>
<protein>
    <submittedName>
        <fullName evidence="2">Uncharacterized protein</fullName>
    </submittedName>
</protein>
<evidence type="ECO:0000313" key="2">
    <source>
        <dbReference type="EMBL" id="EPQ61375.1"/>
    </source>
</evidence>
<dbReference type="EMBL" id="KB469296">
    <property type="protein sequence ID" value="EPQ61375.1"/>
    <property type="molecule type" value="Genomic_DNA"/>
</dbReference>
<dbReference type="AlphaFoldDB" id="S7S1P6"/>
<keyword evidence="1" id="KW-1133">Transmembrane helix</keyword>
<reference evidence="2 3" key="1">
    <citation type="journal article" date="2012" name="Science">
        <title>The Paleozoic origin of enzymatic lignin decomposition reconstructed from 31 fungal genomes.</title>
        <authorList>
            <person name="Floudas D."/>
            <person name="Binder M."/>
            <person name="Riley R."/>
            <person name="Barry K."/>
            <person name="Blanchette R.A."/>
            <person name="Henrissat B."/>
            <person name="Martinez A.T."/>
            <person name="Otillar R."/>
            <person name="Spatafora J.W."/>
            <person name="Yadav J.S."/>
            <person name="Aerts A."/>
            <person name="Benoit I."/>
            <person name="Boyd A."/>
            <person name="Carlson A."/>
            <person name="Copeland A."/>
            <person name="Coutinho P.M."/>
            <person name="de Vries R.P."/>
            <person name="Ferreira P."/>
            <person name="Findley K."/>
            <person name="Foster B."/>
            <person name="Gaskell J."/>
            <person name="Glotzer D."/>
            <person name="Gorecki P."/>
            <person name="Heitman J."/>
            <person name="Hesse C."/>
            <person name="Hori C."/>
            <person name="Igarashi K."/>
            <person name="Jurgens J.A."/>
            <person name="Kallen N."/>
            <person name="Kersten P."/>
            <person name="Kohler A."/>
            <person name="Kuees U."/>
            <person name="Kumar T.K.A."/>
            <person name="Kuo A."/>
            <person name="LaButti K."/>
            <person name="Larrondo L.F."/>
            <person name="Lindquist E."/>
            <person name="Ling A."/>
            <person name="Lombard V."/>
            <person name="Lucas S."/>
            <person name="Lundell T."/>
            <person name="Martin R."/>
            <person name="McLaughlin D.J."/>
            <person name="Morgenstern I."/>
            <person name="Morin E."/>
            <person name="Murat C."/>
            <person name="Nagy L.G."/>
            <person name="Nolan M."/>
            <person name="Ohm R.A."/>
            <person name="Patyshakuliyeva A."/>
            <person name="Rokas A."/>
            <person name="Ruiz-Duenas F.J."/>
            <person name="Sabat G."/>
            <person name="Salamov A."/>
            <person name="Samejima M."/>
            <person name="Schmutz J."/>
            <person name="Slot J.C."/>
            <person name="St John F."/>
            <person name="Stenlid J."/>
            <person name="Sun H."/>
            <person name="Sun S."/>
            <person name="Syed K."/>
            <person name="Tsang A."/>
            <person name="Wiebenga A."/>
            <person name="Young D."/>
            <person name="Pisabarro A."/>
            <person name="Eastwood D.C."/>
            <person name="Martin F."/>
            <person name="Cullen D."/>
            <person name="Grigoriev I.V."/>
            <person name="Hibbett D.S."/>
        </authorList>
    </citation>
    <scope>NUCLEOTIDE SEQUENCE [LARGE SCALE GENOMIC DNA]</scope>
    <source>
        <strain evidence="2 3">ATCC 11539</strain>
    </source>
</reference>
<dbReference type="GeneID" id="19299038"/>
<sequence length="92" mass="10176">MIHGHLRLIDMSVVQRCALGDWTPCIADDLYLNSPYVSIMPALPALISSVMYLFAVSIPRHPFCIHKFTLTSHNPIAPPIAPVHLPHLLGVL</sequence>
<keyword evidence="1" id="KW-0472">Membrane</keyword>
<gene>
    <name evidence="2" type="ORF">GLOTRDRAFT_109417</name>
</gene>
<accession>S7S1P6</accession>
<proteinExistence type="predicted"/>
<feature type="transmembrane region" description="Helical" evidence="1">
    <location>
        <begin position="39"/>
        <end position="58"/>
    </location>
</feature>
<keyword evidence="3" id="KW-1185">Reference proteome</keyword>
<dbReference type="Proteomes" id="UP000030669">
    <property type="component" value="Unassembled WGS sequence"/>
</dbReference>
<dbReference type="RefSeq" id="XP_007861557.1">
    <property type="nucleotide sequence ID" value="XM_007863366.1"/>
</dbReference>
<dbReference type="HOGENOM" id="CLU_2413457_0_0_1"/>
<organism evidence="2 3">
    <name type="scientific">Gloeophyllum trabeum (strain ATCC 11539 / FP-39264 / Madison 617)</name>
    <name type="common">Brown rot fungus</name>
    <dbReference type="NCBI Taxonomy" id="670483"/>
    <lineage>
        <taxon>Eukaryota</taxon>
        <taxon>Fungi</taxon>
        <taxon>Dikarya</taxon>
        <taxon>Basidiomycota</taxon>
        <taxon>Agaricomycotina</taxon>
        <taxon>Agaricomycetes</taxon>
        <taxon>Gloeophyllales</taxon>
        <taxon>Gloeophyllaceae</taxon>
        <taxon>Gloeophyllum</taxon>
    </lineage>
</organism>
<evidence type="ECO:0000313" key="3">
    <source>
        <dbReference type="Proteomes" id="UP000030669"/>
    </source>
</evidence>
<keyword evidence="1" id="KW-0812">Transmembrane</keyword>
<name>S7S1P6_GLOTA</name>
<dbReference type="KEGG" id="gtr:GLOTRDRAFT_109417"/>